<dbReference type="PANTHER" id="PTHR10579:SF156">
    <property type="entry name" value="VWFA DOMAIN-CONTAINING PROTEIN"/>
    <property type="match status" value="1"/>
</dbReference>
<accession>A0A4Z0YSN3</accession>
<dbReference type="SUPFAM" id="SSF53300">
    <property type="entry name" value="vWA-like"/>
    <property type="match status" value="1"/>
</dbReference>
<dbReference type="Proteomes" id="UP000297716">
    <property type="component" value="Unassembled WGS sequence"/>
</dbReference>
<dbReference type="STRING" id="37992.A0A4Z0YSN3"/>
<dbReference type="Pfam" id="PF14623">
    <property type="entry name" value="Vint"/>
    <property type="match status" value="1"/>
</dbReference>
<protein>
    <recommendedName>
        <fullName evidence="2">VWFA domain-containing protein</fullName>
    </recommendedName>
</protein>
<dbReference type="PANTHER" id="PTHR10579">
    <property type="entry name" value="CALCIUM-ACTIVATED CHLORIDE CHANNEL REGULATOR"/>
    <property type="match status" value="1"/>
</dbReference>
<feature type="domain" description="VWFA" evidence="2">
    <location>
        <begin position="81"/>
        <end position="274"/>
    </location>
</feature>
<dbReference type="EMBL" id="SKBN01000285">
    <property type="protein sequence ID" value="TGJ79472.1"/>
    <property type="molecule type" value="Genomic_DNA"/>
</dbReference>
<dbReference type="PROSITE" id="PS50234">
    <property type="entry name" value="VWFA"/>
    <property type="match status" value="1"/>
</dbReference>
<proteinExistence type="predicted"/>
<keyword evidence="4" id="KW-1185">Reference proteome</keyword>
<dbReference type="OrthoDB" id="10264538at2759"/>
<dbReference type="InterPro" id="IPR039510">
    <property type="entry name" value="Vint_dom"/>
</dbReference>
<dbReference type="InterPro" id="IPR032838">
    <property type="entry name" value="Vwaint_dom"/>
</dbReference>
<evidence type="ECO:0000313" key="4">
    <source>
        <dbReference type="Proteomes" id="UP000297716"/>
    </source>
</evidence>
<evidence type="ECO:0000313" key="3">
    <source>
        <dbReference type="EMBL" id="TGJ79472.1"/>
    </source>
</evidence>
<organism evidence="3 4">
    <name type="scientific">Xylaria hypoxylon</name>
    <dbReference type="NCBI Taxonomy" id="37992"/>
    <lineage>
        <taxon>Eukaryota</taxon>
        <taxon>Fungi</taxon>
        <taxon>Dikarya</taxon>
        <taxon>Ascomycota</taxon>
        <taxon>Pezizomycotina</taxon>
        <taxon>Sordariomycetes</taxon>
        <taxon>Xylariomycetidae</taxon>
        <taxon>Xylariales</taxon>
        <taxon>Xylariaceae</taxon>
        <taxon>Xylaria</taxon>
    </lineage>
</organism>
<dbReference type="Gene3D" id="3.40.50.410">
    <property type="entry name" value="von Willebrand factor, type A domain"/>
    <property type="match status" value="1"/>
</dbReference>
<evidence type="ECO:0000256" key="1">
    <source>
        <dbReference type="SAM" id="MobiDB-lite"/>
    </source>
</evidence>
<dbReference type="InterPro" id="IPR036465">
    <property type="entry name" value="vWFA_dom_sf"/>
</dbReference>
<dbReference type="Pfam" id="PF14624">
    <property type="entry name" value="Vwaint"/>
    <property type="match status" value="1"/>
</dbReference>
<sequence>MKIKTPKYHSATDEPCWPNPGEGALKKEDSDSESIKSTTTLMSDDDLVTTIHPLESKDGVLVRVQPPVQPLPPATGHVPCDIVLVIDVSISMGDEAPAAVNDEQGNATKEHFGLTVLDLTKHAARTILSTLDKNDRLGIVTFSDGSNVVQELTAMTEVCKALVNTKIDGIRETGMTNLWAGIMEGLAMFEPSHSSGRVPALMVLTDGQPNHMCPGQGYVRKLRTMDPLPATVNTFGFGYEVRSGLLKAIAETCNGNYAFIPDAGMIGTVFVHAVAHLQSTYATQSTLEISAPEGVLLKSTTGNSIIEHENGDQGPGNTGLTIQLGNLHGREETNASEAYIFADAISEEVINNIPSKYYTDKHNISLMEDLNGQITEALSTQQYFRRWGRHYFFSLWNAHAKQLDPGPLMYNDNPFFIQCRDALDKAFDSIPPPEPSNKPRAVEAPKIYSMAKYNCRDNPCFAATSPVLLATGNEVPVCTLRQGMSVQTPVGPRRVRALLKTQSRSSAAMCHVERLIVTPWHPVKIDKSGQSEWVFPMDVAKPTIGQLGSVYSVLLEPGDVDAHAIRIGGVWGVTLGHGILSGSDARAHHFLGDYDAVSKELATLGSSEHGVYDSAGVKRNDRTGMVCGFERLSSIHEDEATSMDRLELRSGLLEICV</sequence>
<dbReference type="Pfam" id="PF00092">
    <property type="entry name" value="VWA"/>
    <property type="match status" value="1"/>
</dbReference>
<dbReference type="InterPro" id="IPR002035">
    <property type="entry name" value="VWF_A"/>
</dbReference>
<name>A0A4Z0YSN3_9PEZI</name>
<comment type="caution">
    <text evidence="3">The sequence shown here is derived from an EMBL/GenBank/DDBJ whole genome shotgun (WGS) entry which is preliminary data.</text>
</comment>
<dbReference type="AlphaFoldDB" id="A0A4Z0YSN3"/>
<evidence type="ECO:0000259" key="2">
    <source>
        <dbReference type="PROSITE" id="PS50234"/>
    </source>
</evidence>
<dbReference type="SMART" id="SM00327">
    <property type="entry name" value="VWA"/>
    <property type="match status" value="1"/>
</dbReference>
<dbReference type="InterPro" id="IPR051266">
    <property type="entry name" value="CLCR"/>
</dbReference>
<gene>
    <name evidence="3" type="ORF">E0Z10_g9297</name>
</gene>
<feature type="region of interest" description="Disordered" evidence="1">
    <location>
        <begin position="1"/>
        <end position="34"/>
    </location>
</feature>
<reference evidence="3 4" key="1">
    <citation type="submission" date="2019-03" db="EMBL/GenBank/DDBJ databases">
        <title>Draft genome sequence of Xylaria hypoxylon DSM 108379, a ubiquitous saprotrophic-parasitic fungi on hardwood.</title>
        <authorList>
            <person name="Buettner E."/>
            <person name="Leonhardt S."/>
            <person name="Gebauer A.M."/>
            <person name="Liers C."/>
            <person name="Hofrichter M."/>
            <person name="Kellner H."/>
        </authorList>
    </citation>
    <scope>NUCLEOTIDE SEQUENCE [LARGE SCALE GENOMIC DNA]</scope>
    <source>
        <strain evidence="3 4">DSM 108379</strain>
    </source>
</reference>